<evidence type="ECO:0000256" key="5">
    <source>
        <dbReference type="PROSITE-ProRule" id="PRU00221"/>
    </source>
</evidence>
<dbReference type="InterPro" id="IPR001680">
    <property type="entry name" value="WD40_rpt"/>
</dbReference>
<dbReference type="STRING" id="1745343.A0A2J6QGB9"/>
<dbReference type="GO" id="GO:0043161">
    <property type="term" value="P:proteasome-mediated ubiquitin-dependent protein catabolic process"/>
    <property type="evidence" value="ECO:0007669"/>
    <property type="project" value="TreeGrafter"/>
</dbReference>
<dbReference type="InterPro" id="IPR015943">
    <property type="entry name" value="WD40/YVTN_repeat-like_dom_sf"/>
</dbReference>
<dbReference type="SMART" id="SM00320">
    <property type="entry name" value="WD40"/>
    <property type="match status" value="5"/>
</dbReference>
<dbReference type="SUPFAM" id="SSF50978">
    <property type="entry name" value="WD40 repeat-like"/>
    <property type="match status" value="1"/>
</dbReference>
<keyword evidence="2" id="KW-0677">Repeat</keyword>
<evidence type="ECO:0000256" key="3">
    <source>
        <dbReference type="ARBA" id="ARBA00022763"/>
    </source>
</evidence>
<protein>
    <submittedName>
        <fullName evidence="7">WD40 repeat-like protein</fullName>
    </submittedName>
</protein>
<evidence type="ECO:0000256" key="4">
    <source>
        <dbReference type="ARBA" id="ARBA00023204"/>
    </source>
</evidence>
<feature type="repeat" description="WD" evidence="5">
    <location>
        <begin position="274"/>
        <end position="315"/>
    </location>
</feature>
<proteinExistence type="predicted"/>
<dbReference type="PROSITE" id="PS50082">
    <property type="entry name" value="WD_REPEATS_2"/>
    <property type="match status" value="3"/>
</dbReference>
<dbReference type="GO" id="GO:0006283">
    <property type="term" value="P:transcription-coupled nucleotide-excision repair"/>
    <property type="evidence" value="ECO:0007669"/>
    <property type="project" value="InterPro"/>
</dbReference>
<reference evidence="7 8" key="1">
    <citation type="submission" date="2016-05" db="EMBL/GenBank/DDBJ databases">
        <title>A degradative enzymes factory behind the ericoid mycorrhizal symbiosis.</title>
        <authorList>
            <consortium name="DOE Joint Genome Institute"/>
            <person name="Martino E."/>
            <person name="Morin E."/>
            <person name="Grelet G."/>
            <person name="Kuo A."/>
            <person name="Kohler A."/>
            <person name="Daghino S."/>
            <person name="Barry K."/>
            <person name="Choi C."/>
            <person name="Cichocki N."/>
            <person name="Clum A."/>
            <person name="Copeland A."/>
            <person name="Hainaut M."/>
            <person name="Haridas S."/>
            <person name="Labutti K."/>
            <person name="Lindquist E."/>
            <person name="Lipzen A."/>
            <person name="Khouja H.-R."/>
            <person name="Murat C."/>
            <person name="Ohm R."/>
            <person name="Olson A."/>
            <person name="Spatafora J."/>
            <person name="Veneault-Fourrey C."/>
            <person name="Henrissat B."/>
            <person name="Grigoriev I."/>
            <person name="Martin F."/>
            <person name="Perotto S."/>
        </authorList>
    </citation>
    <scope>NUCLEOTIDE SEQUENCE [LARGE SCALE GENOMIC DNA]</scope>
    <source>
        <strain evidence="7 8">UAMH 7357</strain>
    </source>
</reference>
<evidence type="ECO:0000256" key="2">
    <source>
        <dbReference type="ARBA" id="ARBA00022737"/>
    </source>
</evidence>
<feature type="repeat" description="WD" evidence="5">
    <location>
        <begin position="206"/>
        <end position="241"/>
    </location>
</feature>
<dbReference type="InterPro" id="IPR042238">
    <property type="entry name" value="Rad28/ERCC8/Ckn1/ATCSA-1"/>
</dbReference>
<evidence type="ECO:0000313" key="7">
    <source>
        <dbReference type="EMBL" id="PMD25302.1"/>
    </source>
</evidence>
<keyword evidence="4" id="KW-0234">DNA repair</keyword>
<dbReference type="EMBL" id="KZ613470">
    <property type="protein sequence ID" value="PMD25302.1"/>
    <property type="molecule type" value="Genomic_DNA"/>
</dbReference>
<dbReference type="AlphaFoldDB" id="A0A2J6QGB9"/>
<dbReference type="Proteomes" id="UP000235672">
    <property type="component" value="Unassembled WGS sequence"/>
</dbReference>
<gene>
    <name evidence="7" type="ORF">NA56DRAFT_677095</name>
</gene>
<dbReference type="GO" id="GO:0031464">
    <property type="term" value="C:Cul4A-RING E3 ubiquitin ligase complex"/>
    <property type="evidence" value="ECO:0007669"/>
    <property type="project" value="TreeGrafter"/>
</dbReference>
<feature type="region of interest" description="Disordered" evidence="6">
    <location>
        <begin position="40"/>
        <end position="61"/>
    </location>
</feature>
<dbReference type="GO" id="GO:0000209">
    <property type="term" value="P:protein polyubiquitination"/>
    <property type="evidence" value="ECO:0007669"/>
    <property type="project" value="TreeGrafter"/>
</dbReference>
<dbReference type="PROSITE" id="PS50294">
    <property type="entry name" value="WD_REPEATS_REGION"/>
    <property type="match status" value="3"/>
</dbReference>
<sequence>MNQLLFDRSSGTLSPQAFARIQTSSLVPAIQFAPQLRFDGGEKEAPLNNDDVGGGSQTGPFTESRLWAHQSGVNSLALDIENRILISGGADSAIKLWDLGELTTGSKHTFRPTGVVPRTASAHKYGITHLSFYPFDSAAFLSSSYDHHLKLYATETLSVNADFDLNSIIYTHALSPIASHLLVACATQHPAVRLIDLRTGSSTHSLAGHHGALLSLAWSPTLEHILASGGIDGMVQLWDIRKSSGALGVLNMEDSTGVIGTDGTGGSTRARDAGKAHTAAVNGITWTDDGSYLITAGHDERIRVWNVATGANTLASFGPTIKNSHLSNLPLVVSPTMASSPGKEILIYPNEKELLMFELHEGKLLKRLRVPGPATAAVRSRTGERNIKNRITGLVWRGQAGGIYSAHTDGQIRAWLPRTAEDELLDKEEEESFKGQNADQEEGVKRKRNVLDDVFRDLTKQKITFG</sequence>
<dbReference type="PANTHER" id="PTHR46202:SF1">
    <property type="entry name" value="DNA EXCISION REPAIR PROTEIN ERCC-8"/>
    <property type="match status" value="1"/>
</dbReference>
<dbReference type="PANTHER" id="PTHR46202">
    <property type="entry name" value="DNA EXCISION REPAIR PROTEIN ERCC-8"/>
    <property type="match status" value="1"/>
</dbReference>
<evidence type="ECO:0000256" key="6">
    <source>
        <dbReference type="SAM" id="MobiDB-lite"/>
    </source>
</evidence>
<dbReference type="InterPro" id="IPR020472">
    <property type="entry name" value="WD40_PAC1"/>
</dbReference>
<dbReference type="Gene3D" id="2.130.10.10">
    <property type="entry name" value="YVTN repeat-like/Quinoprotein amine dehydrogenase"/>
    <property type="match status" value="1"/>
</dbReference>
<dbReference type="PROSITE" id="PS00678">
    <property type="entry name" value="WD_REPEATS_1"/>
    <property type="match status" value="3"/>
</dbReference>
<name>A0A2J6QGB9_9HELO</name>
<evidence type="ECO:0000256" key="1">
    <source>
        <dbReference type="ARBA" id="ARBA00022574"/>
    </source>
</evidence>
<keyword evidence="1 5" id="KW-0853">WD repeat</keyword>
<dbReference type="GO" id="GO:0000109">
    <property type="term" value="C:nucleotide-excision repair complex"/>
    <property type="evidence" value="ECO:0007669"/>
    <property type="project" value="TreeGrafter"/>
</dbReference>
<dbReference type="PRINTS" id="PR00320">
    <property type="entry name" value="GPROTEINBRPT"/>
</dbReference>
<dbReference type="InterPro" id="IPR019775">
    <property type="entry name" value="WD40_repeat_CS"/>
</dbReference>
<keyword evidence="8" id="KW-1185">Reference proteome</keyword>
<dbReference type="Pfam" id="PF00400">
    <property type="entry name" value="WD40"/>
    <property type="match status" value="4"/>
</dbReference>
<feature type="repeat" description="WD" evidence="5">
    <location>
        <begin position="66"/>
        <end position="99"/>
    </location>
</feature>
<accession>A0A2J6QGB9</accession>
<organism evidence="7 8">
    <name type="scientific">Hyaloscypha hepaticicola</name>
    <dbReference type="NCBI Taxonomy" id="2082293"/>
    <lineage>
        <taxon>Eukaryota</taxon>
        <taxon>Fungi</taxon>
        <taxon>Dikarya</taxon>
        <taxon>Ascomycota</taxon>
        <taxon>Pezizomycotina</taxon>
        <taxon>Leotiomycetes</taxon>
        <taxon>Helotiales</taxon>
        <taxon>Hyaloscyphaceae</taxon>
        <taxon>Hyaloscypha</taxon>
    </lineage>
</organism>
<evidence type="ECO:0000313" key="8">
    <source>
        <dbReference type="Proteomes" id="UP000235672"/>
    </source>
</evidence>
<dbReference type="OrthoDB" id="361494at2759"/>
<dbReference type="InterPro" id="IPR036322">
    <property type="entry name" value="WD40_repeat_dom_sf"/>
</dbReference>
<keyword evidence="3" id="KW-0227">DNA damage</keyword>